<gene>
    <name evidence="2" type="ORF">DCAF_LOCUS24044</name>
</gene>
<dbReference type="EMBL" id="CAWUPB010001189">
    <property type="protein sequence ID" value="CAK7351881.1"/>
    <property type="molecule type" value="Genomic_DNA"/>
</dbReference>
<reference evidence="2 3" key="1">
    <citation type="submission" date="2024-01" db="EMBL/GenBank/DDBJ databases">
        <authorList>
            <person name="Waweru B."/>
        </authorList>
    </citation>
    <scope>NUCLEOTIDE SEQUENCE [LARGE SCALE GENOMIC DNA]</scope>
</reference>
<organism evidence="2 3">
    <name type="scientific">Dovyalis caffra</name>
    <dbReference type="NCBI Taxonomy" id="77055"/>
    <lineage>
        <taxon>Eukaryota</taxon>
        <taxon>Viridiplantae</taxon>
        <taxon>Streptophyta</taxon>
        <taxon>Embryophyta</taxon>
        <taxon>Tracheophyta</taxon>
        <taxon>Spermatophyta</taxon>
        <taxon>Magnoliopsida</taxon>
        <taxon>eudicotyledons</taxon>
        <taxon>Gunneridae</taxon>
        <taxon>Pentapetalae</taxon>
        <taxon>rosids</taxon>
        <taxon>fabids</taxon>
        <taxon>Malpighiales</taxon>
        <taxon>Salicaceae</taxon>
        <taxon>Flacourtieae</taxon>
        <taxon>Dovyalis</taxon>
    </lineage>
</organism>
<dbReference type="Proteomes" id="UP001314170">
    <property type="component" value="Unassembled WGS sequence"/>
</dbReference>
<proteinExistence type="predicted"/>
<protein>
    <submittedName>
        <fullName evidence="2">Uncharacterized protein</fullName>
    </submittedName>
</protein>
<evidence type="ECO:0000256" key="1">
    <source>
        <dbReference type="SAM" id="MobiDB-lite"/>
    </source>
</evidence>
<feature type="compositionally biased region" description="Basic and acidic residues" evidence="1">
    <location>
        <begin position="68"/>
        <end position="84"/>
    </location>
</feature>
<feature type="compositionally biased region" description="Polar residues" evidence="1">
    <location>
        <begin position="86"/>
        <end position="97"/>
    </location>
</feature>
<dbReference type="AlphaFoldDB" id="A0AAV1SIT1"/>
<keyword evidence="3" id="KW-1185">Reference proteome</keyword>
<accession>A0AAV1SIT1</accession>
<sequence>MASMLLVGGFLPKSTLVRMPNARPFYQRKTLSISAKRGPGVSHGGGGQINQARKSMDAANIEEKLTLGGFKGEKENKKKSKENADNGATINSAEASG</sequence>
<evidence type="ECO:0000313" key="3">
    <source>
        <dbReference type="Proteomes" id="UP001314170"/>
    </source>
</evidence>
<name>A0AAV1SIT1_9ROSI</name>
<feature type="region of interest" description="Disordered" evidence="1">
    <location>
        <begin position="68"/>
        <end position="97"/>
    </location>
</feature>
<evidence type="ECO:0000313" key="2">
    <source>
        <dbReference type="EMBL" id="CAK7351881.1"/>
    </source>
</evidence>
<comment type="caution">
    <text evidence="2">The sequence shown here is derived from an EMBL/GenBank/DDBJ whole genome shotgun (WGS) entry which is preliminary data.</text>
</comment>